<comment type="caution">
    <text evidence="2">The sequence shown here is derived from an EMBL/GenBank/DDBJ whole genome shotgun (WGS) entry which is preliminary data.</text>
</comment>
<evidence type="ECO:0000313" key="3">
    <source>
        <dbReference type="Proteomes" id="UP000557204"/>
    </source>
</evidence>
<accession>A0A849K131</accession>
<evidence type="ECO:0000313" key="2">
    <source>
        <dbReference type="EMBL" id="NNU28454.1"/>
    </source>
</evidence>
<keyword evidence="3" id="KW-1185">Reference proteome</keyword>
<feature type="transmembrane region" description="Helical" evidence="1">
    <location>
        <begin position="6"/>
        <end position="25"/>
    </location>
</feature>
<keyword evidence="1" id="KW-1133">Transmembrane helix</keyword>
<keyword evidence="1" id="KW-0812">Transmembrane</keyword>
<name>A0A849K131_9MICO</name>
<gene>
    <name evidence="2" type="ORF">HLI28_12995</name>
</gene>
<dbReference type="RefSeq" id="WP_171247992.1">
    <property type="nucleotide sequence ID" value="NZ_JABFAJ010000024.1"/>
</dbReference>
<reference evidence="2 3" key="1">
    <citation type="submission" date="2020-05" db="EMBL/GenBank/DDBJ databases">
        <title>Genome sequence of Isoptericola sp. JC619 isolated from Chilika lagoon, India.</title>
        <authorList>
            <person name="Kumar D."/>
            <person name="Appam K."/>
            <person name="Gandham S."/>
            <person name="Uppada J."/>
            <person name="Sasikala C."/>
            <person name="Venkata Ramana C."/>
        </authorList>
    </citation>
    <scope>NUCLEOTIDE SEQUENCE [LARGE SCALE GENOMIC DNA]</scope>
    <source>
        <strain evidence="2 3">JC619</strain>
    </source>
</reference>
<dbReference type="AlphaFoldDB" id="A0A849K131"/>
<evidence type="ECO:0000256" key="1">
    <source>
        <dbReference type="SAM" id="Phobius"/>
    </source>
</evidence>
<dbReference type="Proteomes" id="UP000557204">
    <property type="component" value="Unassembled WGS sequence"/>
</dbReference>
<protein>
    <submittedName>
        <fullName evidence="2">Uncharacterized protein</fullName>
    </submittedName>
</protein>
<keyword evidence="1" id="KW-0472">Membrane</keyword>
<organism evidence="2 3">
    <name type="scientific">Isoptericola sediminis</name>
    <dbReference type="NCBI Taxonomy" id="2733572"/>
    <lineage>
        <taxon>Bacteria</taxon>
        <taxon>Bacillati</taxon>
        <taxon>Actinomycetota</taxon>
        <taxon>Actinomycetes</taxon>
        <taxon>Micrococcales</taxon>
        <taxon>Promicromonosporaceae</taxon>
        <taxon>Isoptericola</taxon>
    </lineage>
</organism>
<proteinExistence type="predicted"/>
<sequence>MVQWGTVGEWAGLLGVVVPSVFWFIERRQRRAAEKRLQENQVRRVTYQEITFQRPDPPRRYRTWVLRNDSDEPLHFTAIRVRLENPGPNENPYQTAAPSGTGPLAAGEQREFIWPYEHGEKEINEVRAMVLDPDGLWWLLDDMGNRAVMPDSDAPKDPDTL</sequence>
<dbReference type="EMBL" id="JABFAJ010000024">
    <property type="protein sequence ID" value="NNU28454.1"/>
    <property type="molecule type" value="Genomic_DNA"/>
</dbReference>